<dbReference type="EMBL" id="CAUWAG010000003">
    <property type="protein sequence ID" value="CAJ2502111.1"/>
    <property type="molecule type" value="Genomic_DNA"/>
</dbReference>
<dbReference type="InterPro" id="IPR051531">
    <property type="entry name" value="N-acetyltransferase"/>
</dbReference>
<feature type="region of interest" description="Disordered" evidence="1">
    <location>
        <begin position="165"/>
        <end position="191"/>
    </location>
</feature>
<organism evidence="3 4">
    <name type="scientific">Anthostomella pinea</name>
    <dbReference type="NCBI Taxonomy" id="933095"/>
    <lineage>
        <taxon>Eukaryota</taxon>
        <taxon>Fungi</taxon>
        <taxon>Dikarya</taxon>
        <taxon>Ascomycota</taxon>
        <taxon>Pezizomycotina</taxon>
        <taxon>Sordariomycetes</taxon>
        <taxon>Xylariomycetidae</taxon>
        <taxon>Xylariales</taxon>
        <taxon>Xylariaceae</taxon>
        <taxon>Anthostomella</taxon>
    </lineage>
</organism>
<dbReference type="SUPFAM" id="SSF55729">
    <property type="entry name" value="Acyl-CoA N-acyltransferases (Nat)"/>
    <property type="match status" value="2"/>
</dbReference>
<evidence type="ECO:0000313" key="4">
    <source>
        <dbReference type="Proteomes" id="UP001295740"/>
    </source>
</evidence>
<evidence type="ECO:0000256" key="1">
    <source>
        <dbReference type="SAM" id="MobiDB-lite"/>
    </source>
</evidence>
<comment type="caution">
    <text evidence="3">The sequence shown here is derived from an EMBL/GenBank/DDBJ whole genome shotgun (WGS) entry which is preliminary data.</text>
</comment>
<dbReference type="Proteomes" id="UP001295740">
    <property type="component" value="Unassembled WGS sequence"/>
</dbReference>
<gene>
    <name evidence="3" type="ORF">KHLLAP_LOCUS2579</name>
</gene>
<dbReference type="AlphaFoldDB" id="A0AAI8YEQ4"/>
<dbReference type="PANTHER" id="PTHR43792">
    <property type="entry name" value="GNAT FAMILY, PUTATIVE (AFU_ORTHOLOGUE AFUA_3G00765)-RELATED-RELATED"/>
    <property type="match status" value="1"/>
</dbReference>
<feature type="compositionally biased region" description="Low complexity" evidence="1">
    <location>
        <begin position="180"/>
        <end position="189"/>
    </location>
</feature>
<dbReference type="Gene3D" id="3.40.630.30">
    <property type="match status" value="2"/>
</dbReference>
<keyword evidence="4" id="KW-1185">Reference proteome</keyword>
<sequence length="314" mass="34387">MSPHTPSATTTVLVRTTLPSTPLPPSSQRHPIRTARLLIRPLAQSDLRALFSLRSQPEFMAETRSGQIDRSIAETQAALDALLHTSDECFVFGVFVAATGHLVGDGGVHSLASGQLGWPEVGYKFRREAWRMGYATEMLGAVLGAWWALPRCRVEARVHGATVRVRGEEEGSRGKGGNGNAETGTGTQTETRERVCANVEVSNTASMRVLEKLGFERCGSWDEPDTQAHRVGKPVTLVRFTLAGPGITAGRSSIGWVILADWLEDEVEFARPALTKMAMDMAQRQTDVVQRLAWDLLRTLGWETSMWKTSMIGS</sequence>
<accession>A0AAI8YEQ4</accession>
<reference evidence="3" key="1">
    <citation type="submission" date="2023-10" db="EMBL/GenBank/DDBJ databases">
        <authorList>
            <person name="Hackl T."/>
        </authorList>
    </citation>
    <scope>NUCLEOTIDE SEQUENCE</scope>
</reference>
<protein>
    <submittedName>
        <fullName evidence="3">Uu.00g049640.m01.CDS01</fullName>
    </submittedName>
</protein>
<dbReference type="PANTHER" id="PTHR43792:SF1">
    <property type="entry name" value="N-ACETYLTRANSFERASE DOMAIN-CONTAINING PROTEIN"/>
    <property type="match status" value="1"/>
</dbReference>
<dbReference type="InterPro" id="IPR000182">
    <property type="entry name" value="GNAT_dom"/>
</dbReference>
<feature type="domain" description="N-acetyltransferase" evidence="2">
    <location>
        <begin position="36"/>
        <end position="216"/>
    </location>
</feature>
<dbReference type="InterPro" id="IPR016181">
    <property type="entry name" value="Acyl_CoA_acyltransferase"/>
</dbReference>
<name>A0AAI8YEQ4_9PEZI</name>
<evidence type="ECO:0000313" key="3">
    <source>
        <dbReference type="EMBL" id="CAJ2502111.1"/>
    </source>
</evidence>
<dbReference type="Pfam" id="PF13302">
    <property type="entry name" value="Acetyltransf_3"/>
    <property type="match status" value="1"/>
</dbReference>
<evidence type="ECO:0000259" key="2">
    <source>
        <dbReference type="Pfam" id="PF13302"/>
    </source>
</evidence>
<dbReference type="GO" id="GO:0016747">
    <property type="term" value="F:acyltransferase activity, transferring groups other than amino-acyl groups"/>
    <property type="evidence" value="ECO:0007669"/>
    <property type="project" value="InterPro"/>
</dbReference>
<proteinExistence type="predicted"/>